<dbReference type="InterPro" id="IPR010497">
    <property type="entry name" value="Epoxide_hydro_N"/>
</dbReference>
<evidence type="ECO:0000256" key="2">
    <source>
        <dbReference type="ARBA" id="ARBA00022797"/>
    </source>
</evidence>
<keyword evidence="2" id="KW-0058">Aromatic hydrocarbons catabolism</keyword>
<dbReference type="PANTHER" id="PTHR21661:SF35">
    <property type="entry name" value="EPOXIDE HYDROLASE"/>
    <property type="match status" value="1"/>
</dbReference>
<evidence type="ECO:0000256" key="3">
    <source>
        <dbReference type="ARBA" id="ARBA00022801"/>
    </source>
</evidence>
<sequence length="324" mass="35804">MNDSDEVRPFRVHIPQADLDDLHDRLDRVRWPPELAGAGWERGVPPAYLMDLVEYWRTSYGWRKHEAELNEHPQYRTAIDGQHVHFLQVRSPEPDAVPLLLIHGWPGSVVEFLDVIGPLSDPRGHGGDPADAFHLVIPSIPGYGLSGPVTEIGWTDGRVAAAFVELMDRLGHDRYGVRGGGAGALIATLMGRAAPDRAALIGAEQATRAQARQDEETPSASTGIQDTRPLTVGYGLTDSPVGQLACIADQLKDAAVSRDRLLTNVMLYWLTRTASSSANSHYDRFHDHATRARMPREIDGDQFAALRAPDRFVADVRKFFSPLR</sequence>
<dbReference type="Pfam" id="PF06441">
    <property type="entry name" value="EHN"/>
    <property type="match status" value="1"/>
</dbReference>
<reference evidence="6 7" key="1">
    <citation type="submission" date="2019-09" db="EMBL/GenBank/DDBJ databases">
        <title>Goodfellowia gen. nov., a new genus of the Pseudonocardineae related to Actinoalloteichus, containing Goodfellowia coeruleoviolacea gen. nov., comb. nov. gen. nov., comb. nov.</title>
        <authorList>
            <person name="Labeda D."/>
        </authorList>
    </citation>
    <scope>NUCLEOTIDE SEQUENCE [LARGE SCALE GENOMIC DNA]</scope>
    <source>
        <strain evidence="6 7">AN110305</strain>
    </source>
</reference>
<dbReference type="RefSeq" id="WP_149854354.1">
    <property type="nucleotide sequence ID" value="NZ_VUOB01000075.1"/>
</dbReference>
<feature type="domain" description="Epoxide hydrolase N-terminal" evidence="5">
    <location>
        <begin position="7"/>
        <end position="112"/>
    </location>
</feature>
<evidence type="ECO:0000259" key="5">
    <source>
        <dbReference type="Pfam" id="PF06441"/>
    </source>
</evidence>
<dbReference type="GO" id="GO:0004301">
    <property type="term" value="F:epoxide hydrolase activity"/>
    <property type="evidence" value="ECO:0007669"/>
    <property type="project" value="TreeGrafter"/>
</dbReference>
<feature type="region of interest" description="Disordered" evidence="4">
    <location>
        <begin position="204"/>
        <end position="228"/>
    </location>
</feature>
<evidence type="ECO:0000313" key="6">
    <source>
        <dbReference type="EMBL" id="KAA2252430.1"/>
    </source>
</evidence>
<gene>
    <name evidence="6" type="ORF">F0L68_35915</name>
</gene>
<dbReference type="GO" id="GO:0097176">
    <property type="term" value="P:epoxide metabolic process"/>
    <property type="evidence" value="ECO:0007669"/>
    <property type="project" value="TreeGrafter"/>
</dbReference>
<dbReference type="SUPFAM" id="SSF53474">
    <property type="entry name" value="alpha/beta-Hydrolases"/>
    <property type="match status" value="1"/>
</dbReference>
<dbReference type="OrthoDB" id="27092at2"/>
<comment type="similarity">
    <text evidence="1">Belongs to the peptidase S33 family.</text>
</comment>
<dbReference type="PIRSF" id="PIRSF001112">
    <property type="entry name" value="Epoxide_hydrolase"/>
    <property type="match status" value="1"/>
</dbReference>
<protein>
    <submittedName>
        <fullName evidence="6">Epoxide hydrolase 1</fullName>
    </submittedName>
</protein>
<name>A0A5B2WNQ4_9PSEU</name>
<evidence type="ECO:0000313" key="7">
    <source>
        <dbReference type="Proteomes" id="UP000323454"/>
    </source>
</evidence>
<organism evidence="6 7">
    <name type="scientific">Solihabitans fulvus</name>
    <dbReference type="NCBI Taxonomy" id="1892852"/>
    <lineage>
        <taxon>Bacteria</taxon>
        <taxon>Bacillati</taxon>
        <taxon>Actinomycetota</taxon>
        <taxon>Actinomycetes</taxon>
        <taxon>Pseudonocardiales</taxon>
        <taxon>Pseudonocardiaceae</taxon>
        <taxon>Solihabitans</taxon>
    </lineage>
</organism>
<dbReference type="InterPro" id="IPR016292">
    <property type="entry name" value="Epoxide_hydrolase"/>
</dbReference>
<dbReference type="EMBL" id="VUOB01000075">
    <property type="protein sequence ID" value="KAA2252430.1"/>
    <property type="molecule type" value="Genomic_DNA"/>
</dbReference>
<keyword evidence="7" id="KW-1185">Reference proteome</keyword>
<dbReference type="Gene3D" id="3.40.50.1820">
    <property type="entry name" value="alpha/beta hydrolase"/>
    <property type="match status" value="1"/>
</dbReference>
<dbReference type="PANTHER" id="PTHR21661">
    <property type="entry name" value="EPOXIDE HYDROLASE 1-RELATED"/>
    <property type="match status" value="1"/>
</dbReference>
<evidence type="ECO:0000256" key="1">
    <source>
        <dbReference type="ARBA" id="ARBA00010088"/>
    </source>
</evidence>
<comment type="caution">
    <text evidence="6">The sequence shown here is derived from an EMBL/GenBank/DDBJ whole genome shotgun (WGS) entry which is preliminary data.</text>
</comment>
<dbReference type="Proteomes" id="UP000323454">
    <property type="component" value="Unassembled WGS sequence"/>
</dbReference>
<reference evidence="6 7" key="2">
    <citation type="submission" date="2019-09" db="EMBL/GenBank/DDBJ databases">
        <authorList>
            <person name="Jin C."/>
        </authorList>
    </citation>
    <scope>NUCLEOTIDE SEQUENCE [LARGE SCALE GENOMIC DNA]</scope>
    <source>
        <strain evidence="6 7">AN110305</strain>
    </source>
</reference>
<accession>A0A5B2WNQ4</accession>
<dbReference type="InterPro" id="IPR029058">
    <property type="entry name" value="AB_hydrolase_fold"/>
</dbReference>
<proteinExistence type="inferred from homology"/>
<keyword evidence="3 6" id="KW-0378">Hydrolase</keyword>
<evidence type="ECO:0000256" key="4">
    <source>
        <dbReference type="SAM" id="MobiDB-lite"/>
    </source>
</evidence>
<dbReference type="AlphaFoldDB" id="A0A5B2WNQ4"/>